<name>A0A2C6MFG5_9FIRM</name>
<dbReference type="OrthoDB" id="53812at2"/>
<dbReference type="RefSeq" id="WP_099083157.1">
    <property type="nucleotide sequence ID" value="NZ_AWQQ01000055.1"/>
</dbReference>
<comment type="caution">
    <text evidence="3">The sequence shown here is derived from an EMBL/GenBank/DDBJ whole genome shotgun (WGS) entry which is preliminary data.</text>
</comment>
<proteinExistence type="predicted"/>
<accession>A0A2C6MFG5</accession>
<dbReference type="EMBL" id="AWQQ01000055">
    <property type="protein sequence ID" value="PHJ38096.1"/>
    <property type="molecule type" value="Genomic_DNA"/>
</dbReference>
<protein>
    <submittedName>
        <fullName evidence="3">Photosystem reaction center subunit H</fullName>
    </submittedName>
</protein>
<dbReference type="Gene3D" id="2.30.30.240">
    <property type="entry name" value="PRC-barrel domain"/>
    <property type="match status" value="2"/>
</dbReference>
<evidence type="ECO:0000313" key="4">
    <source>
        <dbReference type="Proteomes" id="UP000222564"/>
    </source>
</evidence>
<evidence type="ECO:0000313" key="3">
    <source>
        <dbReference type="EMBL" id="PHJ38096.1"/>
    </source>
</evidence>
<feature type="region of interest" description="Disordered" evidence="1">
    <location>
        <begin position="197"/>
        <end position="218"/>
    </location>
</feature>
<feature type="region of interest" description="Disordered" evidence="1">
    <location>
        <begin position="233"/>
        <end position="320"/>
    </location>
</feature>
<evidence type="ECO:0000256" key="1">
    <source>
        <dbReference type="SAM" id="MobiDB-lite"/>
    </source>
</evidence>
<keyword evidence="4" id="KW-1185">Reference proteome</keyword>
<feature type="domain" description="PRC-barrel" evidence="2">
    <location>
        <begin position="5"/>
        <end position="71"/>
    </location>
</feature>
<sequence>MRKSKKFIGMPVISIAEGQQMGTVKGLVIDPVQQKVAALIIEQKGWFSEQKFAPYGKVRSVGTDAITIDRSAVVEKGTSLPDILKLYKDKVTIIGCKVIVENGSHLGEVDEYFVEETTGSIVGLEITGNLLNSIIKGKSFLDIGFVKTIGKELVVASNDAMENTVKIDGGLQETVKQIKDSTSHIWESTLQKTKELGSKTKEISSKTKEELESKTKDLGSLKDLGESLLEKVRGKNKCEEDEEPLTRSAPPVEDQVEVKDLPPDAFTREEEVVDGTPEPENPKEDNSVVEEVAVEEVTESDVKESDTENEENPDKENKKE</sequence>
<dbReference type="InterPro" id="IPR027275">
    <property type="entry name" value="PRC-brl_dom"/>
</dbReference>
<dbReference type="Proteomes" id="UP000222564">
    <property type="component" value="Unassembled WGS sequence"/>
</dbReference>
<organism evidence="3 4">
    <name type="scientific">Desulforamulus profundi</name>
    <dbReference type="NCBI Taxonomy" id="1383067"/>
    <lineage>
        <taxon>Bacteria</taxon>
        <taxon>Bacillati</taxon>
        <taxon>Bacillota</taxon>
        <taxon>Clostridia</taxon>
        <taxon>Eubacteriales</taxon>
        <taxon>Peptococcaceae</taxon>
        <taxon>Desulforamulus</taxon>
    </lineage>
</organism>
<dbReference type="Pfam" id="PF05239">
    <property type="entry name" value="PRC"/>
    <property type="match status" value="2"/>
</dbReference>
<feature type="domain" description="PRC-barrel" evidence="2">
    <location>
        <begin position="92"/>
        <end position="157"/>
    </location>
</feature>
<dbReference type="InterPro" id="IPR011033">
    <property type="entry name" value="PRC_barrel-like_sf"/>
</dbReference>
<dbReference type="AlphaFoldDB" id="A0A2C6MFG5"/>
<feature type="compositionally biased region" description="Basic and acidic residues" evidence="1">
    <location>
        <begin position="256"/>
        <end position="270"/>
    </location>
</feature>
<gene>
    <name evidence="3" type="ORF">P378_11310</name>
</gene>
<feature type="compositionally biased region" description="Basic and acidic residues" evidence="1">
    <location>
        <begin position="300"/>
        <end position="320"/>
    </location>
</feature>
<dbReference type="SUPFAM" id="SSF50346">
    <property type="entry name" value="PRC-barrel domain"/>
    <property type="match status" value="2"/>
</dbReference>
<reference evidence="3 4" key="1">
    <citation type="submission" date="2013-09" db="EMBL/GenBank/DDBJ databases">
        <title>Biodegradation of hydrocarbons in the deep terrestrial subsurface : characterization of a microbial consortium composed of two Desulfotomaculum species originating from a deep geological formation.</title>
        <authorList>
            <person name="Aullo T."/>
            <person name="Berlendis S."/>
            <person name="Lascourreges J.-F."/>
            <person name="Dessort D."/>
            <person name="Saint-Laurent S."/>
            <person name="Schraauwers B."/>
            <person name="Mas J."/>
            <person name="Magot M."/>
            <person name="Ranchou-Peyruse A."/>
        </authorList>
    </citation>
    <scope>NUCLEOTIDE SEQUENCE [LARGE SCALE GENOMIC DNA]</scope>
    <source>
        <strain evidence="3 4">Bs107</strain>
    </source>
</reference>
<evidence type="ECO:0000259" key="2">
    <source>
        <dbReference type="Pfam" id="PF05239"/>
    </source>
</evidence>